<feature type="domain" description="Methyltransferase type 11" evidence="1">
    <location>
        <begin position="115"/>
        <end position="208"/>
    </location>
</feature>
<accession>W0FPQ8</accession>
<dbReference type="AlphaFoldDB" id="W0FPQ8"/>
<dbReference type="Pfam" id="PF08241">
    <property type="entry name" value="Methyltransf_11"/>
    <property type="match status" value="1"/>
</dbReference>
<dbReference type="CDD" id="cd02440">
    <property type="entry name" value="AdoMet_MTases"/>
    <property type="match status" value="1"/>
</dbReference>
<evidence type="ECO:0000313" key="2">
    <source>
        <dbReference type="EMBL" id="AHF24990.1"/>
    </source>
</evidence>
<dbReference type="EMBL" id="KC246813">
    <property type="protein sequence ID" value="AHF24990.1"/>
    <property type="molecule type" value="Genomic_DNA"/>
</dbReference>
<proteinExistence type="predicted"/>
<sequence>MLRMERFQIQLMLAEPEEEIRKAMGTALKANPKAAWLFTQKCPEMADTLKNLTAQAPEGLSPEEIRRAEVTVMGWFEDFVIYTTPEQMAEKCDFIYGWKKERLYEMCSLEGKTVLDVGSGSGRLAFASAERAAFVTASEPVDSLREFMRDEIARKGIRNMRVCDGLCDCLPFPDNSFDVVMSGHVVGDSFREEVDELTRVAKPGGWLLDVPGDQHWKLSPNEQLRADGWEEMAYTGTFGETTYRYRKQVSK</sequence>
<organism evidence="2">
    <name type="scientific">uncultured bacterium Contig1753</name>
    <dbReference type="NCBI Taxonomy" id="1393498"/>
    <lineage>
        <taxon>Bacteria</taxon>
        <taxon>environmental samples</taxon>
    </lineage>
</organism>
<keyword evidence="2" id="KW-0489">Methyltransferase</keyword>
<dbReference type="PANTHER" id="PTHR43591:SF24">
    <property type="entry name" value="2-METHOXY-6-POLYPRENYL-1,4-BENZOQUINOL METHYLASE, MITOCHONDRIAL"/>
    <property type="match status" value="1"/>
</dbReference>
<name>W0FPQ8_9BACT</name>
<protein>
    <submittedName>
        <fullName evidence="2">Methyltransferase type 11</fullName>
    </submittedName>
</protein>
<dbReference type="GO" id="GO:0008757">
    <property type="term" value="F:S-adenosylmethionine-dependent methyltransferase activity"/>
    <property type="evidence" value="ECO:0007669"/>
    <property type="project" value="InterPro"/>
</dbReference>
<keyword evidence="2" id="KW-0808">Transferase</keyword>
<dbReference type="PANTHER" id="PTHR43591">
    <property type="entry name" value="METHYLTRANSFERASE"/>
    <property type="match status" value="1"/>
</dbReference>
<dbReference type="InterPro" id="IPR013216">
    <property type="entry name" value="Methyltransf_11"/>
</dbReference>
<dbReference type="SUPFAM" id="SSF53335">
    <property type="entry name" value="S-adenosyl-L-methionine-dependent methyltransferases"/>
    <property type="match status" value="1"/>
</dbReference>
<reference evidence="2" key="1">
    <citation type="journal article" date="2013" name="PLoS ONE">
        <title>Metagenomic insights into the carbohydrate-active enzymes carried by the microorganisms adhering to solid digesta in the rumen of cows.</title>
        <authorList>
            <person name="Wang L."/>
            <person name="Hatem A."/>
            <person name="Catalyurek U.V."/>
            <person name="Morrison M."/>
            <person name="Yu Z."/>
        </authorList>
    </citation>
    <scope>NUCLEOTIDE SEQUENCE</scope>
</reference>
<dbReference type="InterPro" id="IPR029063">
    <property type="entry name" value="SAM-dependent_MTases_sf"/>
</dbReference>
<dbReference type="Gene3D" id="3.40.50.150">
    <property type="entry name" value="Vaccinia Virus protein VP39"/>
    <property type="match status" value="1"/>
</dbReference>
<evidence type="ECO:0000259" key="1">
    <source>
        <dbReference type="Pfam" id="PF08241"/>
    </source>
</evidence>
<dbReference type="GO" id="GO:0032259">
    <property type="term" value="P:methylation"/>
    <property type="evidence" value="ECO:0007669"/>
    <property type="project" value="UniProtKB-KW"/>
</dbReference>